<sequence length="82" mass="9149">MNGNYISLRALVDKWLAPSQSRPARVTCMGRLIATHGRYVRLEGCTSTGTLTIVFFRHDDGSWCVFPPARTSPAMCSRLFAQ</sequence>
<reference evidence="1" key="1">
    <citation type="submission" date="2016-01" db="EMBL/GenBank/DDBJ databases">
        <authorList>
            <person name="Peeters C."/>
        </authorList>
    </citation>
    <scope>NUCLEOTIDE SEQUENCE [LARGE SCALE GENOMIC DNA]</scope>
    <source>
        <strain evidence="1">LMG 22934</strain>
    </source>
</reference>
<evidence type="ECO:0000313" key="2">
    <source>
        <dbReference type="Proteomes" id="UP000054977"/>
    </source>
</evidence>
<proteinExistence type="predicted"/>
<dbReference type="Proteomes" id="UP000054977">
    <property type="component" value="Unassembled WGS sequence"/>
</dbReference>
<dbReference type="EMBL" id="FCNW02000051">
    <property type="protein sequence ID" value="SAL62312.1"/>
    <property type="molecule type" value="Genomic_DNA"/>
</dbReference>
<accession>A0A158J050</accession>
<evidence type="ECO:0000313" key="1">
    <source>
        <dbReference type="EMBL" id="SAL62312.1"/>
    </source>
</evidence>
<protein>
    <submittedName>
        <fullName evidence="1">Uncharacterized protein</fullName>
    </submittedName>
</protein>
<gene>
    <name evidence="1" type="ORF">AWB65_05720</name>
</gene>
<keyword evidence="2" id="KW-1185">Reference proteome</keyword>
<dbReference type="AlphaFoldDB" id="A0A158J050"/>
<comment type="caution">
    <text evidence="1">The sequence shown here is derived from an EMBL/GenBank/DDBJ whole genome shotgun (WGS) entry which is preliminary data.</text>
</comment>
<organism evidence="1 2">
    <name type="scientific">Caballeronia humi</name>
    <dbReference type="NCBI Taxonomy" id="326474"/>
    <lineage>
        <taxon>Bacteria</taxon>
        <taxon>Pseudomonadati</taxon>
        <taxon>Pseudomonadota</taxon>
        <taxon>Betaproteobacteria</taxon>
        <taxon>Burkholderiales</taxon>
        <taxon>Burkholderiaceae</taxon>
        <taxon>Caballeronia</taxon>
    </lineage>
</organism>
<name>A0A158J050_9BURK</name>